<evidence type="ECO:0000313" key="1">
    <source>
        <dbReference type="EMBL" id="GHC15234.1"/>
    </source>
</evidence>
<keyword evidence="2" id="KW-1185">Reference proteome</keyword>
<reference evidence="2" key="1">
    <citation type="journal article" date="2019" name="Int. J. Syst. Evol. Microbiol.">
        <title>The Global Catalogue of Microorganisms (GCM) 10K type strain sequencing project: providing services to taxonomists for standard genome sequencing and annotation.</title>
        <authorList>
            <consortium name="The Broad Institute Genomics Platform"/>
            <consortium name="The Broad Institute Genome Sequencing Center for Infectious Disease"/>
            <person name="Wu L."/>
            <person name="Ma J."/>
        </authorList>
    </citation>
    <scope>NUCLEOTIDE SEQUENCE [LARGE SCALE GENOMIC DNA]</scope>
    <source>
        <strain evidence="2">KCTC 42082</strain>
    </source>
</reference>
<name>A0ABQ3F9X1_9GAMM</name>
<evidence type="ECO:0000313" key="2">
    <source>
        <dbReference type="Proteomes" id="UP000604243"/>
    </source>
</evidence>
<proteinExistence type="predicted"/>
<gene>
    <name evidence="1" type="ORF">GCM10010082_02180</name>
</gene>
<comment type="caution">
    <text evidence="1">The sequence shown here is derived from an EMBL/GenBank/DDBJ whole genome shotgun (WGS) entry which is preliminary data.</text>
</comment>
<protein>
    <recommendedName>
        <fullName evidence="3">Transposase</fullName>
    </recommendedName>
</protein>
<organism evidence="1 2">
    <name type="scientific">Kushneria pakistanensis</name>
    <dbReference type="NCBI Taxonomy" id="1508770"/>
    <lineage>
        <taxon>Bacteria</taxon>
        <taxon>Pseudomonadati</taxon>
        <taxon>Pseudomonadota</taxon>
        <taxon>Gammaproteobacteria</taxon>
        <taxon>Oceanospirillales</taxon>
        <taxon>Halomonadaceae</taxon>
        <taxon>Kushneria</taxon>
    </lineage>
</organism>
<evidence type="ECO:0008006" key="3">
    <source>
        <dbReference type="Google" id="ProtNLM"/>
    </source>
</evidence>
<dbReference type="Proteomes" id="UP000604243">
    <property type="component" value="Unassembled WGS sequence"/>
</dbReference>
<accession>A0ABQ3F9X1</accession>
<sequence length="72" mass="7842">MQGRPNGAAFFMRKNGAGRQRVGVIEKRCVRAGLYQTRRSAHQLVDLAGDAIPLIGIGRWINTLIDIGPLLG</sequence>
<dbReference type="EMBL" id="BMZM01000001">
    <property type="protein sequence ID" value="GHC15234.1"/>
    <property type="molecule type" value="Genomic_DNA"/>
</dbReference>